<accession>A0A4U2Z7P0</accession>
<protein>
    <submittedName>
        <fullName evidence="1">Uncharacterized protein</fullName>
    </submittedName>
</protein>
<dbReference type="Proteomes" id="UP000309561">
    <property type="component" value="Unassembled WGS sequence"/>
</dbReference>
<sequence>MDGKIVVTYKVLCDNDLNQKISLKELLKNEKVAKAIKSEFAKGHRNITLKSKEEATLSIETLKELHTVEVSKDDFADLLSLAEDDANSKKLLKKECSRVELVDIETHL</sequence>
<name>A0A4U2Z7P0_9BACT</name>
<gene>
    <name evidence="1" type="ORF">FCU45_03890</name>
</gene>
<comment type="caution">
    <text evidence="1">The sequence shown here is derived from an EMBL/GenBank/DDBJ whole genome shotgun (WGS) entry which is preliminary data.</text>
</comment>
<dbReference type="OrthoDB" id="5334644at2"/>
<evidence type="ECO:0000313" key="2">
    <source>
        <dbReference type="Proteomes" id="UP000309561"/>
    </source>
</evidence>
<dbReference type="RefSeq" id="WP_137012479.1">
    <property type="nucleotide sequence ID" value="NZ_SZPX01000002.1"/>
</dbReference>
<proteinExistence type="predicted"/>
<reference evidence="1 2" key="1">
    <citation type="submission" date="2019-04" db="EMBL/GenBank/DDBJ databases">
        <title>Sulfurimonas crateris sp. nov. a facultative anaerobic sulfur-oxidizing chemolithautotrophic bacterium isolated from a terrestrial mud vulcano.</title>
        <authorList>
            <person name="Ratnikova N.M."/>
            <person name="Slobodkin A.I."/>
            <person name="Merkel A.Y."/>
            <person name="Novikov A."/>
            <person name="Bonch-Osmolovskaya E.A."/>
            <person name="Slobodkina G.B."/>
        </authorList>
    </citation>
    <scope>NUCLEOTIDE SEQUENCE [LARGE SCALE GENOMIC DNA]</scope>
    <source>
        <strain evidence="1 2">SN118</strain>
    </source>
</reference>
<keyword evidence="2" id="KW-1185">Reference proteome</keyword>
<organism evidence="1 2">
    <name type="scientific">Sulfurimonas crateris</name>
    <dbReference type="NCBI Taxonomy" id="2574727"/>
    <lineage>
        <taxon>Bacteria</taxon>
        <taxon>Pseudomonadati</taxon>
        <taxon>Campylobacterota</taxon>
        <taxon>Epsilonproteobacteria</taxon>
        <taxon>Campylobacterales</taxon>
        <taxon>Sulfurimonadaceae</taxon>
        <taxon>Sulfurimonas</taxon>
    </lineage>
</organism>
<dbReference type="EMBL" id="SZPX01000002">
    <property type="protein sequence ID" value="TKI70436.1"/>
    <property type="molecule type" value="Genomic_DNA"/>
</dbReference>
<evidence type="ECO:0000313" key="1">
    <source>
        <dbReference type="EMBL" id="TKI70436.1"/>
    </source>
</evidence>
<dbReference type="AlphaFoldDB" id="A0A4U2Z7P0"/>